<dbReference type="SMART" id="SM00530">
    <property type="entry name" value="HTH_XRE"/>
    <property type="match status" value="1"/>
</dbReference>
<keyword evidence="6" id="KW-1185">Reference proteome</keyword>
<dbReference type="RefSeq" id="WP_150446536.1">
    <property type="nucleotide sequence ID" value="NZ_VYQE01000006.1"/>
</dbReference>
<gene>
    <name evidence="5" type="ORF">F3S47_17145</name>
</gene>
<dbReference type="Pfam" id="PF09856">
    <property type="entry name" value="ScfRs"/>
    <property type="match status" value="1"/>
</dbReference>
<organism evidence="5 6">
    <name type="scientific">Histidinibacterium aquaticum</name>
    <dbReference type="NCBI Taxonomy" id="2613962"/>
    <lineage>
        <taxon>Bacteria</taxon>
        <taxon>Pseudomonadati</taxon>
        <taxon>Pseudomonadota</taxon>
        <taxon>Alphaproteobacteria</taxon>
        <taxon>Rhodobacterales</taxon>
        <taxon>Paracoccaceae</taxon>
        <taxon>Histidinibacterium</taxon>
    </lineage>
</organism>
<proteinExistence type="predicted"/>
<dbReference type="PROSITE" id="PS50943">
    <property type="entry name" value="HTH_CROC1"/>
    <property type="match status" value="1"/>
</dbReference>
<reference evidence="5 6" key="1">
    <citation type="submission" date="2019-09" db="EMBL/GenBank/DDBJ databases">
        <authorList>
            <person name="Park J.-S."/>
            <person name="Choi H.-J."/>
        </authorList>
    </citation>
    <scope>NUCLEOTIDE SEQUENCE [LARGE SCALE GENOMIC DNA]</scope>
    <source>
        <strain evidence="5 6">176SS1-4</strain>
    </source>
</reference>
<dbReference type="GO" id="GO:0005829">
    <property type="term" value="C:cytosol"/>
    <property type="evidence" value="ECO:0007669"/>
    <property type="project" value="TreeGrafter"/>
</dbReference>
<dbReference type="InterPro" id="IPR001387">
    <property type="entry name" value="Cro/C1-type_HTH"/>
</dbReference>
<keyword evidence="2" id="KW-0238">DNA-binding</keyword>
<dbReference type="Proteomes" id="UP000326554">
    <property type="component" value="Unassembled WGS sequence"/>
</dbReference>
<sequence length="441" mass="46753">MPQGQFTGSRIRERRIDQGLRQAELAKQAGISPSYLNLIEHNRRRIAGKLLNEIARALGLDPQVLSDGAESGTLDALRRAAARAGEGPGEAELDRIEEFAGRFPGWAGLLAAQDRSLDTLEARVRGMSDRLAHDPQLASSLHEVISAVTSIRSTSGILTGGEEIDADWQARFHRNIYDDAQRLADSSQALVRYLDETGAERGAPLSAIEEADALIEARGGHLPEIEREGAEAIEAVLADATELVSGAGRAVARQRLERYAADAGVLPLAAFSEAARDEGHDPLALSRRFGVPLPRVMRRLASLPPERGHPVTGLAICDGAGVLTALTPLSEASLPRAGGACPLWPLFEALSRPGQPLRSLVRLPSGTSPALLAYAVCEPLGGVGYGAPVTHEATMIYTAAPPDMAGEEARAVGLSCRICPRDDCAARREPSILAGADLAAR</sequence>
<dbReference type="Pfam" id="PF01381">
    <property type="entry name" value="HTH_3"/>
    <property type="match status" value="1"/>
</dbReference>
<dbReference type="InterPro" id="IPR010982">
    <property type="entry name" value="Lambda_DNA-bd_dom_sf"/>
</dbReference>
<dbReference type="GO" id="GO:0003700">
    <property type="term" value="F:DNA-binding transcription factor activity"/>
    <property type="evidence" value="ECO:0007669"/>
    <property type="project" value="TreeGrafter"/>
</dbReference>
<evidence type="ECO:0000256" key="2">
    <source>
        <dbReference type="ARBA" id="ARBA00023125"/>
    </source>
</evidence>
<evidence type="ECO:0000313" key="6">
    <source>
        <dbReference type="Proteomes" id="UP000326554"/>
    </source>
</evidence>
<dbReference type="AlphaFoldDB" id="A0A5J5GCD3"/>
<protein>
    <submittedName>
        <fullName evidence="5">Helix-turn-helix domain-containing protein</fullName>
    </submittedName>
</protein>
<evidence type="ECO:0000256" key="3">
    <source>
        <dbReference type="ARBA" id="ARBA00023163"/>
    </source>
</evidence>
<keyword evidence="3" id="KW-0804">Transcription</keyword>
<dbReference type="CDD" id="cd00093">
    <property type="entry name" value="HTH_XRE"/>
    <property type="match status" value="1"/>
</dbReference>
<dbReference type="EMBL" id="VYQE01000006">
    <property type="protein sequence ID" value="KAA9005630.1"/>
    <property type="molecule type" value="Genomic_DNA"/>
</dbReference>
<feature type="domain" description="HTH cro/C1-type" evidence="4">
    <location>
        <begin position="11"/>
        <end position="65"/>
    </location>
</feature>
<dbReference type="GO" id="GO:0003677">
    <property type="term" value="F:DNA binding"/>
    <property type="evidence" value="ECO:0007669"/>
    <property type="project" value="UniProtKB-KW"/>
</dbReference>
<name>A0A5J5GCD3_9RHOB</name>
<dbReference type="InterPro" id="IPR018653">
    <property type="entry name" value="ScfR_C"/>
</dbReference>
<dbReference type="Gene3D" id="1.10.260.40">
    <property type="entry name" value="lambda repressor-like DNA-binding domains"/>
    <property type="match status" value="1"/>
</dbReference>
<dbReference type="PANTHER" id="PTHR46797:SF23">
    <property type="entry name" value="HTH-TYPE TRANSCRIPTIONAL REGULATOR SUTR"/>
    <property type="match status" value="1"/>
</dbReference>
<dbReference type="SUPFAM" id="SSF47413">
    <property type="entry name" value="lambda repressor-like DNA-binding domains"/>
    <property type="match status" value="1"/>
</dbReference>
<evidence type="ECO:0000256" key="1">
    <source>
        <dbReference type="ARBA" id="ARBA00023015"/>
    </source>
</evidence>
<dbReference type="InterPro" id="IPR050807">
    <property type="entry name" value="TransReg_Diox_bact_type"/>
</dbReference>
<evidence type="ECO:0000259" key="4">
    <source>
        <dbReference type="PROSITE" id="PS50943"/>
    </source>
</evidence>
<comment type="caution">
    <text evidence="5">The sequence shown here is derived from an EMBL/GenBank/DDBJ whole genome shotgun (WGS) entry which is preliminary data.</text>
</comment>
<keyword evidence="1" id="KW-0805">Transcription regulation</keyword>
<dbReference type="PANTHER" id="PTHR46797">
    <property type="entry name" value="HTH-TYPE TRANSCRIPTIONAL REGULATOR"/>
    <property type="match status" value="1"/>
</dbReference>
<evidence type="ECO:0000313" key="5">
    <source>
        <dbReference type="EMBL" id="KAA9005630.1"/>
    </source>
</evidence>
<accession>A0A5J5GCD3</accession>